<dbReference type="EMBL" id="AXCY01000091">
    <property type="protein sequence ID" value="KGM09533.1"/>
    <property type="molecule type" value="Genomic_DNA"/>
</dbReference>
<reference evidence="2 3" key="1">
    <citation type="submission" date="2013-08" db="EMBL/GenBank/DDBJ databases">
        <title>Genome sequencing of Cellulomonas carbonis T26.</title>
        <authorList>
            <person name="Chen F."/>
            <person name="Li Y."/>
            <person name="Wang G."/>
        </authorList>
    </citation>
    <scope>NUCLEOTIDE SEQUENCE [LARGE SCALE GENOMIC DNA]</scope>
    <source>
        <strain evidence="2 3">T26</strain>
    </source>
</reference>
<proteinExistence type="predicted"/>
<dbReference type="InterPro" id="IPR000160">
    <property type="entry name" value="GGDEF_dom"/>
</dbReference>
<dbReference type="InterPro" id="IPR043128">
    <property type="entry name" value="Rev_trsase/Diguanyl_cyclase"/>
</dbReference>
<dbReference type="GO" id="GO:0043709">
    <property type="term" value="P:cell adhesion involved in single-species biofilm formation"/>
    <property type="evidence" value="ECO:0007669"/>
    <property type="project" value="TreeGrafter"/>
</dbReference>
<dbReference type="InterPro" id="IPR050469">
    <property type="entry name" value="Diguanylate_Cyclase"/>
</dbReference>
<dbReference type="SUPFAM" id="SSF55073">
    <property type="entry name" value="Nucleotide cyclase"/>
    <property type="match status" value="1"/>
</dbReference>
<dbReference type="AlphaFoldDB" id="A0A0A0BLY6"/>
<feature type="domain" description="GGDEF" evidence="1">
    <location>
        <begin position="398"/>
        <end position="527"/>
    </location>
</feature>
<dbReference type="OrthoDB" id="23692at2"/>
<dbReference type="PANTHER" id="PTHR45138:SF9">
    <property type="entry name" value="DIGUANYLATE CYCLASE DGCM-RELATED"/>
    <property type="match status" value="1"/>
</dbReference>
<sequence>MVTRAVRSTALDVRGEFGPWDALADAAHAAYVDGFSEDAVLLCRHGLALAVAADDVVTARYLRYVEAVALQELGRHADAVVRAQELLASLGDEPEPVWRAKALSIVSEASGRIGGHGTAMAAIAEADWLRRRIPVGTYGHLSASMAVALALRSVNLLEEADAALSAVRGGGGPGVDVLVWQELGLLSAHWGTSLVLLERDREAGSYFVLTASRSRRMRRAAARVGDERMAARSHVIESYAMMRLGEVELAAARCRAAAGSFSARAELVETHLVHLVMAADAERRGDYAAATTALETMLADADDAGHELWSQTATVALARVHAAEHGTSRGADLWRGLAVAGLHKVWSEREARFAALNDRHHLRELTDRSERAGAEALQDSLTGLGNRRALERVLAEGAPQRVVFIDVDDFKSVNDRWSHAVGDAVLRRLGELLRSVARADDVLVRYGGDEFLVLPVGDADAAHQVARRVRRAVLDHDWGQVASGLTVTVSVGVGAADGLERDALASADAAVLESKRRGRNRVTVAPHG</sequence>
<dbReference type="GO" id="GO:1902201">
    <property type="term" value="P:negative regulation of bacterial-type flagellum-dependent cell motility"/>
    <property type="evidence" value="ECO:0007669"/>
    <property type="project" value="TreeGrafter"/>
</dbReference>
<dbReference type="PROSITE" id="PS50887">
    <property type="entry name" value="GGDEF"/>
    <property type="match status" value="1"/>
</dbReference>
<evidence type="ECO:0000313" key="3">
    <source>
        <dbReference type="Proteomes" id="UP000029839"/>
    </source>
</evidence>
<evidence type="ECO:0000313" key="2">
    <source>
        <dbReference type="EMBL" id="KGM09533.1"/>
    </source>
</evidence>
<dbReference type="NCBIfam" id="TIGR00254">
    <property type="entry name" value="GGDEF"/>
    <property type="match status" value="1"/>
</dbReference>
<evidence type="ECO:0000259" key="1">
    <source>
        <dbReference type="PROSITE" id="PS50887"/>
    </source>
</evidence>
<dbReference type="RefSeq" id="WP_052426426.1">
    <property type="nucleotide sequence ID" value="NZ_AXCY01000091.1"/>
</dbReference>
<dbReference type="GO" id="GO:0052621">
    <property type="term" value="F:diguanylate cyclase activity"/>
    <property type="evidence" value="ECO:0007669"/>
    <property type="project" value="TreeGrafter"/>
</dbReference>
<dbReference type="Gene3D" id="3.30.70.270">
    <property type="match status" value="1"/>
</dbReference>
<protein>
    <recommendedName>
        <fullName evidence="1">GGDEF domain-containing protein</fullName>
    </recommendedName>
</protein>
<dbReference type="Proteomes" id="UP000029839">
    <property type="component" value="Unassembled WGS sequence"/>
</dbReference>
<reference evidence="2 3" key="2">
    <citation type="journal article" date="2015" name="Stand. Genomic Sci.">
        <title>Draft genome sequence of Cellulomonas carbonis T26(T) and comparative analysis of six Cellulomonas genomes.</title>
        <authorList>
            <person name="Zhuang W."/>
            <person name="Zhang S."/>
            <person name="Xia X."/>
            <person name="Wang G."/>
        </authorList>
    </citation>
    <scope>NUCLEOTIDE SEQUENCE [LARGE SCALE GENOMIC DNA]</scope>
    <source>
        <strain evidence="2 3">T26</strain>
    </source>
</reference>
<dbReference type="PANTHER" id="PTHR45138">
    <property type="entry name" value="REGULATORY COMPONENTS OF SENSORY TRANSDUCTION SYSTEM"/>
    <property type="match status" value="1"/>
</dbReference>
<organism evidence="2 3">
    <name type="scientific">Cellulomonas carbonis T26</name>
    <dbReference type="NCBI Taxonomy" id="947969"/>
    <lineage>
        <taxon>Bacteria</taxon>
        <taxon>Bacillati</taxon>
        <taxon>Actinomycetota</taxon>
        <taxon>Actinomycetes</taxon>
        <taxon>Micrococcales</taxon>
        <taxon>Cellulomonadaceae</taxon>
        <taxon>Cellulomonas</taxon>
    </lineage>
</organism>
<name>A0A0A0BLY6_9CELL</name>
<keyword evidence="3" id="KW-1185">Reference proteome</keyword>
<dbReference type="SMART" id="SM00267">
    <property type="entry name" value="GGDEF"/>
    <property type="match status" value="1"/>
</dbReference>
<dbReference type="Pfam" id="PF00990">
    <property type="entry name" value="GGDEF"/>
    <property type="match status" value="1"/>
</dbReference>
<dbReference type="CDD" id="cd01949">
    <property type="entry name" value="GGDEF"/>
    <property type="match status" value="1"/>
</dbReference>
<dbReference type="GO" id="GO:0005886">
    <property type="term" value="C:plasma membrane"/>
    <property type="evidence" value="ECO:0007669"/>
    <property type="project" value="TreeGrafter"/>
</dbReference>
<comment type="caution">
    <text evidence="2">The sequence shown here is derived from an EMBL/GenBank/DDBJ whole genome shotgun (WGS) entry which is preliminary data.</text>
</comment>
<gene>
    <name evidence="2" type="ORF">N868_01525</name>
</gene>
<accession>A0A0A0BLY6</accession>
<dbReference type="InterPro" id="IPR029787">
    <property type="entry name" value="Nucleotide_cyclase"/>
</dbReference>